<feature type="transmembrane region" description="Helical" evidence="2">
    <location>
        <begin position="173"/>
        <end position="197"/>
    </location>
</feature>
<keyword evidence="2" id="KW-0472">Membrane</keyword>
<dbReference type="EMBL" id="JACSQE010000003">
    <property type="protein sequence ID" value="MBD7997948.1"/>
    <property type="molecule type" value="Genomic_DNA"/>
</dbReference>
<keyword evidence="2" id="KW-0812">Transmembrane</keyword>
<keyword evidence="2" id="KW-1133">Transmembrane helix</keyword>
<comment type="caution">
    <text evidence="3">The sequence shown here is derived from an EMBL/GenBank/DDBJ whole genome shotgun (WGS) entry which is preliminary data.</text>
</comment>
<feature type="transmembrane region" description="Helical" evidence="2">
    <location>
        <begin position="144"/>
        <end position="167"/>
    </location>
</feature>
<evidence type="ECO:0000313" key="3">
    <source>
        <dbReference type="EMBL" id="MBD7997948.1"/>
    </source>
</evidence>
<evidence type="ECO:0000256" key="2">
    <source>
        <dbReference type="SAM" id="Phobius"/>
    </source>
</evidence>
<protein>
    <submittedName>
        <fullName evidence="3">ABC transporter permease subunit</fullName>
    </submittedName>
</protein>
<evidence type="ECO:0000313" key="4">
    <source>
        <dbReference type="Proteomes" id="UP000633601"/>
    </source>
</evidence>
<reference evidence="3 4" key="1">
    <citation type="submission" date="2020-08" db="EMBL/GenBank/DDBJ databases">
        <title>A Genomic Blueprint of the Chicken Gut Microbiome.</title>
        <authorList>
            <person name="Gilroy R."/>
            <person name="Ravi A."/>
            <person name="Getino M."/>
            <person name="Pursley I."/>
            <person name="Horton D.L."/>
            <person name="Alikhan N.-F."/>
            <person name="Baker D."/>
            <person name="Gharbi K."/>
            <person name="Hall N."/>
            <person name="Watson M."/>
            <person name="Adriaenssens E.M."/>
            <person name="Foster-Nyarko E."/>
            <person name="Jarju S."/>
            <person name="Secka A."/>
            <person name="Antonio M."/>
            <person name="Oren A."/>
            <person name="Chaudhuri R."/>
            <person name="La Ragione R.M."/>
            <person name="Hildebrand F."/>
            <person name="Pallen M.J."/>
        </authorList>
    </citation>
    <scope>NUCLEOTIDE SEQUENCE [LARGE SCALE GENOMIC DNA]</scope>
    <source>
        <strain evidence="3 4">Sa2CUA8</strain>
    </source>
</reference>
<proteinExistence type="predicted"/>
<dbReference type="PANTHER" id="PTHR43471">
    <property type="entry name" value="ABC TRANSPORTER PERMEASE"/>
    <property type="match status" value="1"/>
</dbReference>
<feature type="transmembrane region" description="Helical" evidence="2">
    <location>
        <begin position="55"/>
        <end position="77"/>
    </location>
</feature>
<feature type="transmembrane region" description="Helical" evidence="2">
    <location>
        <begin position="209"/>
        <end position="233"/>
    </location>
</feature>
<gene>
    <name evidence="3" type="ORF">H9640_05225</name>
</gene>
<dbReference type="Pfam" id="PF12679">
    <property type="entry name" value="ABC2_membrane_2"/>
    <property type="match status" value="1"/>
</dbReference>
<organism evidence="3 4">
    <name type="scientific">Oerskovia gallyi</name>
    <dbReference type="NCBI Taxonomy" id="2762226"/>
    <lineage>
        <taxon>Bacteria</taxon>
        <taxon>Bacillati</taxon>
        <taxon>Actinomycetota</taxon>
        <taxon>Actinomycetes</taxon>
        <taxon>Micrococcales</taxon>
        <taxon>Cellulomonadaceae</taxon>
        <taxon>Oerskovia</taxon>
    </lineage>
</organism>
<evidence type="ECO:0000256" key="1">
    <source>
        <dbReference type="SAM" id="MobiDB-lite"/>
    </source>
</evidence>
<sequence>MSTQQFLSPQPTGTAPTGSASTPDKRGDWSLSWHGVKTVATLELRQRVRSTRWKIALVVWFVVVGGITLLTSGALSFTTGYDNGSDVQYGPIIFGAVVFFVLFLGLLVAPTLSASAINGDRNAGTLATLQVTLLTAAEIVVGKLVAAWSAALAFLVVSIPFIAWALVAGGVSFLSLVTTVLLLAVLLAVVCAIGLGFSALTTKTSGSAVLTYLTVAGLTVVSLIAFGLTVPLVTYESEVQVWSVPDDYDGEYGTAPECEWQARELTQSHTELTWWLLAVNPFVIVADAAPQPTYADSDEAYFSTSDPLSLIRAGVRAARTGPSPVQDWCYGNGADYESPVDAPEADDSPVWPWGLGANLLLGAGGVVLAVRRLRIPTAKLPRGTRVA</sequence>
<name>A0ABR8UZH2_9CELL</name>
<dbReference type="Proteomes" id="UP000633601">
    <property type="component" value="Unassembled WGS sequence"/>
</dbReference>
<accession>A0ABR8UZH2</accession>
<feature type="region of interest" description="Disordered" evidence="1">
    <location>
        <begin position="1"/>
        <end position="28"/>
    </location>
</feature>
<feature type="transmembrane region" description="Helical" evidence="2">
    <location>
        <begin position="350"/>
        <end position="370"/>
    </location>
</feature>
<feature type="compositionally biased region" description="Polar residues" evidence="1">
    <location>
        <begin position="1"/>
        <end position="22"/>
    </location>
</feature>
<keyword evidence="4" id="KW-1185">Reference proteome</keyword>
<dbReference type="RefSeq" id="WP_191789649.1">
    <property type="nucleotide sequence ID" value="NZ_JACSQE010000003.1"/>
</dbReference>
<feature type="transmembrane region" description="Helical" evidence="2">
    <location>
        <begin position="89"/>
        <end position="109"/>
    </location>
</feature>